<dbReference type="RefSeq" id="XP_500720.3">
    <property type="nucleotide sequence ID" value="XM_500720.3"/>
</dbReference>
<dbReference type="VEuPathDB" id="FungiDB:YALI0_B10428g"/>
<gene>
    <name evidence="4" type="ORF">YALI1_B14064g</name>
</gene>
<sequence>MDNYPEDYVAHLTPLVGLLGLTPFSDDVADKFASLKIDTSDSGAPNSATTQGEVLNRFLPPVCDNVKAQALCENLLGGFESKSQGYPLIWNGNNAVRASRKMIPHFLHLKPIANDFILPKSKSNKTDLASASNTPSIGSEGFEINIQQHGHSPLSPLNSDSDLFPDGIISPEWLKKYTQHLPSTVVSFYSLTPDTVKNMSLEALSQDILALKSQLSVRDLRPVVVMVVDDYSPAAQTAVNEAINQLRKQTGLNKTTLTAVSIGATQKELDTLCETVCQTAWANANEFYNNVAKRIRRKLTRNSSSIPSLKSQQAGGQSLDDQLLQLTDTLPLTHMGWVVRYSYKLACLTEFRQDVETATKAYETAYEALVECFDNIWPRPEAVQNGSTSSMAATVSITPSGDPLGRTLRWEQARGLLDTIAFKIAKLYLYYGNPSTATRKFRLHLETVKNMAAEKLGYKSAIEYAQTPAYLGWMALQTAGMAEIVSKSAFFKTDSPFAATSGPGLTPTAAATLPRAGFLYLEAIDYIERRQKLEDEAFDDPSRDPYPPESTESEGGMLTRRAEPSVLADLYQRVIADFSRKTGGGGTRNLAVAHLRLGQLLSSVEELQTAGAILAKSSWPSLLKQCLLALCEQYREAQDVKAALACAVYLTSDKFGSNDSERVPFDCHINTLCKGLSGVATTDFTAANMGIGAVSYVPFKANFCFEQSEFHLKVPGRCQLTFTSQLHRVVSQVTLSTLWLQLSGTLHPVCIEHDETSLADGAIANLATPSVETRNGSKVIVYKANLTFTGATKRFQMTISPETLGEAYCTGCIVSFAGFRIEVPLQIERSARAVEWFFKKDGVVRSRALVSTESHHMVRTLPRPAQLKTELQLPTALLFGETVSGALVVTNNESGPISMSLACKVAWNVRDGTDKNLPEDSPVLTWDEEGDKEIESMESATFKFSLKVPNSKISGPAGSVPAAVVNLQFSSIYNLGDPDSPIRFNKGYTRQLHRPLVVGFSVSPAVHPDDWPSFFVPAEGDEKSPSPIIKKRWRVDARITHYAQGHAESDEIPLELVSAKLMFVSKSDHSVCEVVKEPCSELGDPLTGALVSRSDSGHGSFLSTCQFDTYREDLEVRSVTVEAVLQIRWKRHGAELQESFEYDANPLRLTLPILEPRCIAHLPNGSVSRGESFQMDYYIENATAHVLTFMMTLGDATAPVAATGMIPPKDTPADFLYDGPRKFSLRLLPFSRRLISAQLVHQENPNAGLGLTWFKLPNIKVYDPVYRKTLSVLSGDRQIRADARTYETYLRM</sequence>
<dbReference type="Proteomes" id="UP000182444">
    <property type="component" value="Chromosome 1B"/>
</dbReference>
<evidence type="ECO:0008006" key="6">
    <source>
        <dbReference type="Google" id="ProtNLM"/>
    </source>
</evidence>
<dbReference type="PANTHER" id="PTHR14374">
    <property type="entry name" value="FOIE GRAS"/>
    <property type="match status" value="1"/>
</dbReference>
<protein>
    <recommendedName>
        <fullName evidence="6">Trafficking protein particle complex subunit 11 domain-containing protein</fullName>
    </recommendedName>
</protein>
<dbReference type="Pfam" id="PF11817">
    <property type="entry name" value="Foie-gras_1"/>
    <property type="match status" value="1"/>
</dbReference>
<dbReference type="EMBL" id="CP017554">
    <property type="protein sequence ID" value="AOW01506.1"/>
    <property type="molecule type" value="Genomic_DNA"/>
</dbReference>
<evidence type="ECO:0000259" key="3">
    <source>
        <dbReference type="Pfam" id="PF11817"/>
    </source>
</evidence>
<dbReference type="KEGG" id="yli:2906900"/>
<evidence type="ECO:0000259" key="2">
    <source>
        <dbReference type="Pfam" id="PF07919"/>
    </source>
</evidence>
<reference evidence="4 5" key="1">
    <citation type="journal article" date="2016" name="PLoS ONE">
        <title>Sequence Assembly of Yarrowia lipolytica Strain W29/CLIB89 Shows Transposable Element Diversity.</title>
        <authorList>
            <person name="Magnan C."/>
            <person name="Yu J."/>
            <person name="Chang I."/>
            <person name="Jahn E."/>
            <person name="Kanomata Y."/>
            <person name="Wu J."/>
            <person name="Zeller M."/>
            <person name="Oakes M."/>
            <person name="Baldi P."/>
            <person name="Sandmeyer S."/>
        </authorList>
    </citation>
    <scope>NUCLEOTIDE SEQUENCE [LARGE SCALE GENOMIC DNA]</scope>
    <source>
        <strain evidence="5">CLIB89(W29)</strain>
    </source>
</reference>
<dbReference type="InterPro" id="IPR021773">
    <property type="entry name" value="TPC11"/>
</dbReference>
<dbReference type="eggNOG" id="ENOG502QV3F">
    <property type="taxonomic scope" value="Eukaryota"/>
</dbReference>
<dbReference type="OMA" id="SIYACFY"/>
<feature type="compositionally biased region" description="Basic and acidic residues" evidence="1">
    <location>
        <begin position="534"/>
        <end position="543"/>
    </location>
</feature>
<feature type="region of interest" description="Disordered" evidence="1">
    <location>
        <begin position="534"/>
        <end position="557"/>
    </location>
</feature>
<name>A0A1D8N798_YARLL</name>
<dbReference type="VEuPathDB" id="FungiDB:YALI1_B14064g"/>
<organism evidence="4 5">
    <name type="scientific">Yarrowia lipolytica</name>
    <name type="common">Candida lipolytica</name>
    <dbReference type="NCBI Taxonomy" id="4952"/>
    <lineage>
        <taxon>Eukaryota</taxon>
        <taxon>Fungi</taxon>
        <taxon>Dikarya</taxon>
        <taxon>Ascomycota</taxon>
        <taxon>Saccharomycotina</taxon>
        <taxon>Dipodascomycetes</taxon>
        <taxon>Dipodascales</taxon>
        <taxon>Dipodascales incertae sedis</taxon>
        <taxon>Yarrowia</taxon>
    </lineage>
</organism>
<proteinExistence type="predicted"/>
<dbReference type="Pfam" id="PF07919">
    <property type="entry name" value="Gryzun"/>
    <property type="match status" value="1"/>
</dbReference>
<dbReference type="InterPro" id="IPR012880">
    <property type="entry name" value="Gryzun"/>
</dbReference>
<accession>A0A1D8N798</accession>
<dbReference type="GeneID" id="2906900"/>
<dbReference type="PANTHER" id="PTHR14374:SF0">
    <property type="entry name" value="TRAFFICKING PROTEIN PARTICLE COMPLEX SUBUNIT 11"/>
    <property type="match status" value="1"/>
</dbReference>
<evidence type="ECO:0000256" key="1">
    <source>
        <dbReference type="SAM" id="MobiDB-lite"/>
    </source>
</evidence>
<evidence type="ECO:0000313" key="5">
    <source>
        <dbReference type="Proteomes" id="UP000182444"/>
    </source>
</evidence>
<feature type="domain" description="Gryzun putative trafficking through Golgi" evidence="2">
    <location>
        <begin position="700"/>
        <end position="1282"/>
    </location>
</feature>
<feature type="domain" description="Trafficking protein particle complex subunit 11" evidence="3">
    <location>
        <begin position="409"/>
        <end position="652"/>
    </location>
</feature>
<evidence type="ECO:0000313" key="4">
    <source>
        <dbReference type="EMBL" id="AOW01506.1"/>
    </source>
</evidence>